<organism evidence="1 2">
    <name type="scientific">Sphingomonas corticis</name>
    <dbReference type="NCBI Taxonomy" id="2722791"/>
    <lineage>
        <taxon>Bacteria</taxon>
        <taxon>Pseudomonadati</taxon>
        <taxon>Pseudomonadota</taxon>
        <taxon>Alphaproteobacteria</taxon>
        <taxon>Sphingomonadales</taxon>
        <taxon>Sphingomonadaceae</taxon>
        <taxon>Sphingomonas</taxon>
    </lineage>
</organism>
<dbReference type="RefSeq" id="WP_168136334.1">
    <property type="nucleotide sequence ID" value="NZ_JAAVJH010000038.1"/>
</dbReference>
<keyword evidence="2" id="KW-1185">Reference proteome</keyword>
<reference evidence="1 2" key="1">
    <citation type="submission" date="2020-03" db="EMBL/GenBank/DDBJ databases">
        <authorList>
            <person name="Wang L."/>
            <person name="He N."/>
            <person name="Li Y."/>
            <person name="Fang Y."/>
            <person name="Zhang F."/>
        </authorList>
    </citation>
    <scope>NUCLEOTIDE SEQUENCE [LARGE SCALE GENOMIC DNA]</scope>
    <source>
        <strain evidence="1 2">36D10-4-7</strain>
    </source>
</reference>
<dbReference type="EMBL" id="JAAVJH010000038">
    <property type="protein sequence ID" value="NJR80852.1"/>
    <property type="molecule type" value="Genomic_DNA"/>
</dbReference>
<evidence type="ECO:0000313" key="1">
    <source>
        <dbReference type="EMBL" id="NJR80852.1"/>
    </source>
</evidence>
<gene>
    <name evidence="1" type="ORF">HBH26_19995</name>
</gene>
<dbReference type="Proteomes" id="UP000732399">
    <property type="component" value="Unassembled WGS sequence"/>
</dbReference>
<sequence length="191" mass="20537">MLYGHFQEEHDEELILTAVKAIESDGTTEWAPSSSGDYYEHPEDEVGGLGDAKAAQLTASALERLDALEAIIAELPRVPAQLGHNAPPDEVGIPPYFDEDRETVRATIVEARAALADPAPDALELATLGRRFERWGARIMVWLGNKADLAVDEVIKNSIRAVTWTQAAGAAAATADILLHLAKHLLAGGRP</sequence>
<protein>
    <recommendedName>
        <fullName evidence="3">DUF2017 family protein</fullName>
    </recommendedName>
</protein>
<proteinExistence type="predicted"/>
<comment type="caution">
    <text evidence="1">The sequence shown here is derived from an EMBL/GenBank/DDBJ whole genome shotgun (WGS) entry which is preliminary data.</text>
</comment>
<evidence type="ECO:0000313" key="2">
    <source>
        <dbReference type="Proteomes" id="UP000732399"/>
    </source>
</evidence>
<evidence type="ECO:0008006" key="3">
    <source>
        <dbReference type="Google" id="ProtNLM"/>
    </source>
</evidence>
<name>A0ABX1CXW0_9SPHN</name>
<accession>A0ABX1CXW0</accession>